<name>A0AAW7XFF3_9GAMM</name>
<sequence length="81" mass="8942">WGISWSSAKILGTYTSALNLSFLRFVLVPLTLLPLTYFANIKRSVSKKGWFHVVGASVFILLYTLFFFKGVHEGFPGAGGV</sequence>
<accession>A0AAW7XFF3</accession>
<keyword evidence="1" id="KW-1133">Transmembrane helix</keyword>
<gene>
    <name evidence="2" type="ORF">Q4521_22420</name>
</gene>
<comment type="caution">
    <text evidence="2">The sequence shown here is derived from an EMBL/GenBank/DDBJ whole genome shotgun (WGS) entry which is preliminary data.</text>
</comment>
<dbReference type="RefSeq" id="WP_303494715.1">
    <property type="nucleotide sequence ID" value="NZ_JAUOPB010000488.1"/>
</dbReference>
<feature type="transmembrane region" description="Helical" evidence="1">
    <location>
        <begin position="50"/>
        <end position="68"/>
    </location>
</feature>
<organism evidence="2 3">
    <name type="scientific">Saccharophagus degradans</name>
    <dbReference type="NCBI Taxonomy" id="86304"/>
    <lineage>
        <taxon>Bacteria</taxon>
        <taxon>Pseudomonadati</taxon>
        <taxon>Pseudomonadota</taxon>
        <taxon>Gammaproteobacteria</taxon>
        <taxon>Cellvibrionales</taxon>
        <taxon>Cellvibrionaceae</taxon>
        <taxon>Saccharophagus</taxon>
    </lineage>
</organism>
<dbReference type="EMBL" id="JAUOPB010000488">
    <property type="protein sequence ID" value="MDO6425248.1"/>
    <property type="molecule type" value="Genomic_DNA"/>
</dbReference>
<dbReference type="AlphaFoldDB" id="A0AAW7XFF3"/>
<reference evidence="2" key="1">
    <citation type="submission" date="2023-07" db="EMBL/GenBank/DDBJ databases">
        <title>Genome content predicts the carbon catabolic preferences of heterotrophic bacteria.</title>
        <authorList>
            <person name="Gralka M."/>
        </authorList>
    </citation>
    <scope>NUCLEOTIDE SEQUENCE</scope>
    <source>
        <strain evidence="2">I3M17_2</strain>
    </source>
</reference>
<evidence type="ECO:0000313" key="2">
    <source>
        <dbReference type="EMBL" id="MDO6425248.1"/>
    </source>
</evidence>
<keyword evidence="1" id="KW-0472">Membrane</keyword>
<evidence type="ECO:0000313" key="3">
    <source>
        <dbReference type="Proteomes" id="UP001169760"/>
    </source>
</evidence>
<evidence type="ECO:0000256" key="1">
    <source>
        <dbReference type="SAM" id="Phobius"/>
    </source>
</evidence>
<proteinExistence type="predicted"/>
<feature type="non-terminal residue" evidence="2">
    <location>
        <position position="81"/>
    </location>
</feature>
<keyword evidence="1" id="KW-0812">Transmembrane</keyword>
<feature type="transmembrane region" description="Helical" evidence="1">
    <location>
        <begin position="20"/>
        <end position="38"/>
    </location>
</feature>
<protein>
    <submittedName>
        <fullName evidence="2">EamA family transporter</fullName>
    </submittedName>
</protein>
<feature type="non-terminal residue" evidence="2">
    <location>
        <position position="1"/>
    </location>
</feature>
<dbReference type="Proteomes" id="UP001169760">
    <property type="component" value="Unassembled WGS sequence"/>
</dbReference>